<reference evidence="4 6" key="2">
    <citation type="submission" date="2014-01" db="EMBL/GenBank/DDBJ databases">
        <title>Draft genome sequencing of Bacillus alcalophilus CGMCC 1.3604.</title>
        <authorList>
            <person name="Yang J."/>
            <person name="Diao L."/>
            <person name="Yang S."/>
        </authorList>
    </citation>
    <scope>NUCLEOTIDE SEQUENCE [LARGE SCALE GENOMIC DNA]</scope>
    <source>
        <strain evidence="4 6">CGMCC 1.3604</strain>
    </source>
</reference>
<accession>A0A094WFV7</accession>
<dbReference type="eggNOG" id="COG1028">
    <property type="taxonomic scope" value="Bacteria"/>
</dbReference>
<dbReference type="STRING" id="1218173.BALCAV_0214885"/>
<organism evidence="3 5">
    <name type="scientific">Alkalihalobacillus alcalophilus ATCC 27647 = CGMCC 1.3604</name>
    <dbReference type="NCBI Taxonomy" id="1218173"/>
    <lineage>
        <taxon>Bacteria</taxon>
        <taxon>Bacillati</taxon>
        <taxon>Bacillota</taxon>
        <taxon>Bacilli</taxon>
        <taxon>Bacillales</taxon>
        <taxon>Bacillaceae</taxon>
        <taxon>Alkalihalobacillus</taxon>
    </lineage>
</organism>
<protein>
    <submittedName>
        <fullName evidence="3">Short-chain dehydrogenase</fullName>
    </submittedName>
</protein>
<dbReference type="PANTHER" id="PTHR43157">
    <property type="entry name" value="PHOSPHATIDYLINOSITOL-GLYCAN BIOSYNTHESIS CLASS F PROTEIN-RELATED"/>
    <property type="match status" value="1"/>
</dbReference>
<dbReference type="EMBL" id="JALP01000098">
    <property type="protein sequence ID" value="THG90995.1"/>
    <property type="molecule type" value="Genomic_DNA"/>
</dbReference>
<dbReference type="InterPro" id="IPR002347">
    <property type="entry name" value="SDR_fam"/>
</dbReference>
<evidence type="ECO:0000313" key="4">
    <source>
        <dbReference type="EMBL" id="THG90995.1"/>
    </source>
</evidence>
<dbReference type="RefSeq" id="WP_003321423.1">
    <property type="nucleotide sequence ID" value="NZ_ALPT02000051.1"/>
</dbReference>
<dbReference type="Proteomes" id="UP000002754">
    <property type="component" value="Unassembled WGS sequence"/>
</dbReference>
<dbReference type="GO" id="GO:0016491">
    <property type="term" value="F:oxidoreductase activity"/>
    <property type="evidence" value="ECO:0007669"/>
    <property type="project" value="UniProtKB-KW"/>
</dbReference>
<evidence type="ECO:0000256" key="1">
    <source>
        <dbReference type="ARBA" id="ARBA00023002"/>
    </source>
</evidence>
<evidence type="ECO:0000313" key="3">
    <source>
        <dbReference type="EMBL" id="KGA96659.1"/>
    </source>
</evidence>
<evidence type="ECO:0000313" key="6">
    <source>
        <dbReference type="Proteomes" id="UP000297014"/>
    </source>
</evidence>
<dbReference type="Pfam" id="PF00106">
    <property type="entry name" value="adh_short"/>
    <property type="match status" value="1"/>
</dbReference>
<dbReference type="PRINTS" id="PR00080">
    <property type="entry name" value="SDRFAMILY"/>
</dbReference>
<name>A0A094WFV7_ALKAL</name>
<keyword evidence="5" id="KW-1185">Reference proteome</keyword>
<reference evidence="3 5" key="1">
    <citation type="journal article" date="2014" name="Genome Announc.">
        <title>Draft Genome Sequence of Bacillus alcalophilus AV1934, a Classic Alkaliphile Isolated from Human Feces in 1934.</title>
        <authorList>
            <person name="Attie O."/>
            <person name="Jayaprakash A."/>
            <person name="Shah H."/>
            <person name="Paulsen I.T."/>
            <person name="Morino M."/>
            <person name="Takahashi Y."/>
            <person name="Narumi I."/>
            <person name="Sachidanandam R."/>
            <person name="Satoh K."/>
            <person name="Ito M."/>
            <person name="Krulwich T.A."/>
        </authorList>
    </citation>
    <scope>NUCLEOTIDE SEQUENCE [LARGE SCALE GENOMIC DNA]</scope>
    <source>
        <strain evidence="3 5">AV1934</strain>
    </source>
</reference>
<dbReference type="Proteomes" id="UP000297014">
    <property type="component" value="Unassembled WGS sequence"/>
</dbReference>
<dbReference type="EMBL" id="ALPT02000051">
    <property type="protein sequence ID" value="KGA96659.1"/>
    <property type="molecule type" value="Genomic_DNA"/>
</dbReference>
<dbReference type="AlphaFoldDB" id="A0A094WFV7"/>
<dbReference type="PRINTS" id="PR00081">
    <property type="entry name" value="GDHRDH"/>
</dbReference>
<dbReference type="OrthoDB" id="9809821at2"/>
<comment type="similarity">
    <text evidence="2">Belongs to the short-chain dehydrogenases/reductases (SDR) family.</text>
</comment>
<gene>
    <name evidence="4" type="ORF">AJ85_07755</name>
    <name evidence="3" type="ORF">BALCAV_0214885</name>
</gene>
<proteinExistence type="inferred from homology"/>
<comment type="caution">
    <text evidence="3">The sequence shown here is derived from an EMBL/GenBank/DDBJ whole genome shotgun (WGS) entry which is preliminary data.</text>
</comment>
<dbReference type="SUPFAM" id="SSF51735">
    <property type="entry name" value="NAD(P)-binding Rossmann-fold domains"/>
    <property type="match status" value="1"/>
</dbReference>
<dbReference type="CDD" id="cd05327">
    <property type="entry name" value="retinol-DH_like_SDR_c_like"/>
    <property type="match status" value="1"/>
</dbReference>
<dbReference type="PANTHER" id="PTHR43157:SF31">
    <property type="entry name" value="PHOSPHATIDYLINOSITOL-GLYCAN BIOSYNTHESIS CLASS F PROTEIN"/>
    <property type="match status" value="1"/>
</dbReference>
<dbReference type="Gene3D" id="3.40.50.720">
    <property type="entry name" value="NAD(P)-binding Rossmann-like Domain"/>
    <property type="match status" value="1"/>
</dbReference>
<sequence length="283" mass="31195">MGAGTAIVTGANSGMGLATTIELAKEGFHVVMACRNEQKAKEAREQAVTESGSDLIDVIPCDLGSINSIVEFVKEIERRYEQIDRLINNAGVVSLKKEYTTDGFEAMIGVNHLGHFLLSNLLLNVMKKSTEARIINVSSGAYKVGRIDLDDPHFNQRSFNVVKGYSQSKLANILFTLELAKRLEGTTVTTYSLHPGAVSTSLGVNRTSGFGKTIHKLLKPFFLTPKEGSATAIYLATEPQIEAYSGQFFYKEKPQQLTSKQISAENAKKLWDWSVEQVQLERD</sequence>
<evidence type="ECO:0000256" key="2">
    <source>
        <dbReference type="RuleBase" id="RU000363"/>
    </source>
</evidence>
<dbReference type="InterPro" id="IPR036291">
    <property type="entry name" value="NAD(P)-bd_dom_sf"/>
</dbReference>
<keyword evidence="1" id="KW-0560">Oxidoreductase</keyword>
<evidence type="ECO:0000313" key="5">
    <source>
        <dbReference type="Proteomes" id="UP000002754"/>
    </source>
</evidence>